<protein>
    <submittedName>
        <fullName evidence="2">Uncharacterized protein</fullName>
    </submittedName>
</protein>
<feature type="region of interest" description="Disordered" evidence="1">
    <location>
        <begin position="1"/>
        <end position="21"/>
    </location>
</feature>
<dbReference type="AlphaFoldDB" id="A0A1B9IQ61"/>
<dbReference type="Proteomes" id="UP000092583">
    <property type="component" value="Unassembled WGS sequence"/>
</dbReference>
<name>A0A1B9IQ61_9TREE</name>
<feature type="compositionally biased region" description="Polar residues" evidence="1">
    <location>
        <begin position="64"/>
        <end position="78"/>
    </location>
</feature>
<proteinExistence type="predicted"/>
<evidence type="ECO:0000313" key="2">
    <source>
        <dbReference type="EMBL" id="OCF57696.1"/>
    </source>
</evidence>
<feature type="region of interest" description="Disordered" evidence="1">
    <location>
        <begin position="64"/>
        <end position="104"/>
    </location>
</feature>
<gene>
    <name evidence="2" type="ORF">L486_05160</name>
</gene>
<sequence length="235" mass="26128">MDTYQSQALSHSREKTDESSSNLLDFSWLDTLLPLPIPSINPDPDNQPTLSSIDVLPQSYSLSLPSNTKDTLTATKTLPTVRPPHATHSSPRPRTHAEGDTQSVPLVQNEQMLVMLRFIEDEPIVGDGRLKAKEHWMSQDTTLCCRKLTVEEVEYLGLIPVVDDVGRRTGHQYYTNSGPFEVSAPTPNEIAALRQELQDAHSTIERMTAALLLLGMPPEDIVQLTTNFEDTVSPK</sequence>
<feature type="compositionally biased region" description="Polar residues" evidence="1">
    <location>
        <begin position="1"/>
        <end position="10"/>
    </location>
</feature>
<reference evidence="3" key="2">
    <citation type="submission" date="2013-12" db="EMBL/GenBank/DDBJ databases">
        <title>Evolution of pathogenesis and genome organization in the Tremellales.</title>
        <authorList>
            <person name="Cuomo C."/>
            <person name="Litvintseva A."/>
            <person name="Heitman J."/>
            <person name="Chen Y."/>
            <person name="Sun S."/>
            <person name="Springer D."/>
            <person name="Dromer F."/>
            <person name="Young S."/>
            <person name="Zeng Q."/>
            <person name="Chapman S."/>
            <person name="Gujja S."/>
            <person name="Saif S."/>
            <person name="Birren B."/>
        </authorList>
    </citation>
    <scope>NUCLEOTIDE SEQUENCE [LARGE SCALE GENOMIC DNA]</scope>
    <source>
        <strain evidence="3">CBS 10435</strain>
    </source>
</reference>
<accession>A0A1B9IQ61</accession>
<organism evidence="2 3">
    <name type="scientific">Kwoniella mangroviensis CBS 10435</name>
    <dbReference type="NCBI Taxonomy" id="1331196"/>
    <lineage>
        <taxon>Eukaryota</taxon>
        <taxon>Fungi</taxon>
        <taxon>Dikarya</taxon>
        <taxon>Basidiomycota</taxon>
        <taxon>Agaricomycotina</taxon>
        <taxon>Tremellomycetes</taxon>
        <taxon>Tremellales</taxon>
        <taxon>Cryptococcaceae</taxon>
        <taxon>Kwoniella</taxon>
    </lineage>
</organism>
<evidence type="ECO:0000256" key="1">
    <source>
        <dbReference type="SAM" id="MobiDB-lite"/>
    </source>
</evidence>
<reference evidence="2 3" key="1">
    <citation type="submission" date="2013-07" db="EMBL/GenBank/DDBJ databases">
        <title>The Genome Sequence of Kwoniella mangroviensis CBS10435.</title>
        <authorList>
            <consortium name="The Broad Institute Genome Sequencing Platform"/>
            <person name="Cuomo C."/>
            <person name="Litvintseva A."/>
            <person name="Chen Y."/>
            <person name="Heitman J."/>
            <person name="Sun S."/>
            <person name="Springer D."/>
            <person name="Dromer F."/>
            <person name="Young S.K."/>
            <person name="Zeng Q."/>
            <person name="Gargeya S."/>
            <person name="Fitzgerald M."/>
            <person name="Abouelleil A."/>
            <person name="Alvarado L."/>
            <person name="Berlin A.M."/>
            <person name="Chapman S.B."/>
            <person name="Dewar J."/>
            <person name="Goldberg J."/>
            <person name="Griggs A."/>
            <person name="Gujja S."/>
            <person name="Hansen M."/>
            <person name="Howarth C."/>
            <person name="Imamovic A."/>
            <person name="Larimer J."/>
            <person name="McCowan C."/>
            <person name="Murphy C."/>
            <person name="Pearson M."/>
            <person name="Priest M."/>
            <person name="Roberts A."/>
            <person name="Saif S."/>
            <person name="Shea T."/>
            <person name="Sykes S."/>
            <person name="Wortman J."/>
            <person name="Nusbaum C."/>
            <person name="Birren B."/>
        </authorList>
    </citation>
    <scope>NUCLEOTIDE SEQUENCE [LARGE SCALE GENOMIC DNA]</scope>
    <source>
        <strain evidence="2 3">CBS 10435</strain>
    </source>
</reference>
<evidence type="ECO:0000313" key="3">
    <source>
        <dbReference type="Proteomes" id="UP000092583"/>
    </source>
</evidence>
<keyword evidence="3" id="KW-1185">Reference proteome</keyword>
<dbReference type="EMBL" id="KI669463">
    <property type="protein sequence ID" value="OCF57696.1"/>
    <property type="molecule type" value="Genomic_DNA"/>
</dbReference>